<dbReference type="Proteomes" id="UP001165678">
    <property type="component" value="Unassembled WGS sequence"/>
</dbReference>
<gene>
    <name evidence="1" type="ORF">OQ287_14295</name>
</gene>
<sequence>MKLRFVLWMLGQLLKRAWRRQPEFRDAVAEKGPLHFGIGLEDLSVARHYHLHADGVEAGEGLPISTQLELRFRDADAAVAFLKRPSPRHFREALMSHRLRVVGDVARLDTLQALLRYLRR</sequence>
<reference evidence="1" key="1">
    <citation type="submission" date="2022-11" db="EMBL/GenBank/DDBJ databases">
        <title>Larsenimonas rhizosphaerae sp. nov., isolated from a tidal mudflat.</title>
        <authorList>
            <person name="Lee S.D."/>
            <person name="Kim I.S."/>
        </authorList>
    </citation>
    <scope>NUCLEOTIDE SEQUENCE</scope>
    <source>
        <strain evidence="1">GH2-1</strain>
    </source>
</reference>
<dbReference type="AlphaFoldDB" id="A0AA42CYP0"/>
<keyword evidence="2" id="KW-1185">Reference proteome</keyword>
<evidence type="ECO:0000313" key="2">
    <source>
        <dbReference type="Proteomes" id="UP001165678"/>
    </source>
</evidence>
<organism evidence="1 2">
    <name type="scientific">Larsenimonas rhizosphaerae</name>
    <dbReference type="NCBI Taxonomy" id="2944682"/>
    <lineage>
        <taxon>Bacteria</taxon>
        <taxon>Pseudomonadati</taxon>
        <taxon>Pseudomonadota</taxon>
        <taxon>Gammaproteobacteria</taxon>
        <taxon>Oceanospirillales</taxon>
        <taxon>Halomonadaceae</taxon>
        <taxon>Larsenimonas</taxon>
    </lineage>
</organism>
<proteinExistence type="predicted"/>
<accession>A0AA42CYP0</accession>
<evidence type="ECO:0008006" key="3">
    <source>
        <dbReference type="Google" id="ProtNLM"/>
    </source>
</evidence>
<dbReference type="EMBL" id="JAPIVE010000004">
    <property type="protein sequence ID" value="MCX2525413.1"/>
    <property type="molecule type" value="Genomic_DNA"/>
</dbReference>
<comment type="caution">
    <text evidence="1">The sequence shown here is derived from an EMBL/GenBank/DDBJ whole genome shotgun (WGS) entry which is preliminary data.</text>
</comment>
<evidence type="ECO:0000313" key="1">
    <source>
        <dbReference type="EMBL" id="MCX2525413.1"/>
    </source>
</evidence>
<name>A0AA42CYP0_9GAMM</name>
<protein>
    <recommendedName>
        <fullName evidence="3">SCP-2 sterol transfer family protein</fullName>
    </recommendedName>
</protein>
<dbReference type="RefSeq" id="WP_265896883.1">
    <property type="nucleotide sequence ID" value="NZ_JAPIVE010000004.1"/>
</dbReference>